<reference evidence="2" key="2">
    <citation type="submission" date="2021-04" db="EMBL/GenBank/DDBJ databases">
        <authorList>
            <person name="Gilroy R."/>
        </authorList>
    </citation>
    <scope>NUCLEOTIDE SEQUENCE</scope>
    <source>
        <strain evidence="2">23274</strain>
    </source>
</reference>
<comment type="caution">
    <text evidence="2">The sequence shown here is derived from an EMBL/GenBank/DDBJ whole genome shotgun (WGS) entry which is preliminary data.</text>
</comment>
<feature type="signal peptide" evidence="1">
    <location>
        <begin position="1"/>
        <end position="19"/>
    </location>
</feature>
<feature type="chain" id="PRO_5038866335" evidence="1">
    <location>
        <begin position="20"/>
        <end position="343"/>
    </location>
</feature>
<evidence type="ECO:0000256" key="1">
    <source>
        <dbReference type="SAM" id="SignalP"/>
    </source>
</evidence>
<dbReference type="Proteomes" id="UP000824202">
    <property type="component" value="Unassembled WGS sequence"/>
</dbReference>
<evidence type="ECO:0000313" key="2">
    <source>
        <dbReference type="EMBL" id="HIX03858.1"/>
    </source>
</evidence>
<proteinExistence type="predicted"/>
<keyword evidence="1" id="KW-0732">Signal</keyword>
<gene>
    <name evidence="2" type="ORF">H9863_07060</name>
</gene>
<accession>A0A9D1V0U0</accession>
<sequence>MKRFLWFALWLATAGGAFAQEADPYAGQKAQIREIKLSNEYYYSDVSSEDPEETRGMARQLLVLAIQQEEPEALGVDSLVADSCRYIELKRIDQPRFFAYISKETVAIWLFRKKHPGEPLPSLAATPADTLAGRQSGPLVVDTAVVAAPDSLPVPVVPEGAVPPADSVAVPEQLPVVAQDTLPQSPADTVRKVPVPLPVDTLPALPADTLREVVRDTVQLTVTDTLHVTLRDTTRVTVVDTVRTQFEVKTTGNDRLDKIIAMKTIAEVQEYFIAEKLAGRMMFGKMDSATSPENCYILVFARDGKVVAVLDKGHDARLNFTTGKSGDRLANYNGYGIIWFLLY</sequence>
<organism evidence="2 3">
    <name type="scientific">Candidatus Odoribacter faecigallinarum</name>
    <dbReference type="NCBI Taxonomy" id="2838706"/>
    <lineage>
        <taxon>Bacteria</taxon>
        <taxon>Pseudomonadati</taxon>
        <taxon>Bacteroidota</taxon>
        <taxon>Bacteroidia</taxon>
        <taxon>Bacteroidales</taxon>
        <taxon>Odoribacteraceae</taxon>
        <taxon>Odoribacter</taxon>
    </lineage>
</organism>
<protein>
    <submittedName>
        <fullName evidence="2">Uncharacterized protein</fullName>
    </submittedName>
</protein>
<reference evidence="2" key="1">
    <citation type="journal article" date="2021" name="PeerJ">
        <title>Extensive microbial diversity within the chicken gut microbiome revealed by metagenomics and culture.</title>
        <authorList>
            <person name="Gilroy R."/>
            <person name="Ravi A."/>
            <person name="Getino M."/>
            <person name="Pursley I."/>
            <person name="Horton D.L."/>
            <person name="Alikhan N.F."/>
            <person name="Baker D."/>
            <person name="Gharbi K."/>
            <person name="Hall N."/>
            <person name="Watson M."/>
            <person name="Adriaenssens E.M."/>
            <person name="Foster-Nyarko E."/>
            <person name="Jarju S."/>
            <person name="Secka A."/>
            <person name="Antonio M."/>
            <person name="Oren A."/>
            <person name="Chaudhuri R.R."/>
            <person name="La Ragione R."/>
            <person name="Hildebrand F."/>
            <person name="Pallen M.J."/>
        </authorList>
    </citation>
    <scope>NUCLEOTIDE SEQUENCE</scope>
    <source>
        <strain evidence="2">23274</strain>
    </source>
</reference>
<dbReference type="AlphaFoldDB" id="A0A9D1V0U0"/>
<evidence type="ECO:0000313" key="3">
    <source>
        <dbReference type="Proteomes" id="UP000824202"/>
    </source>
</evidence>
<name>A0A9D1V0U0_9BACT</name>
<dbReference type="EMBL" id="DXFT01000137">
    <property type="protein sequence ID" value="HIX03858.1"/>
    <property type="molecule type" value="Genomic_DNA"/>
</dbReference>